<dbReference type="EMBL" id="NFHO01000001">
    <property type="protein sequence ID" value="OUN44633.1"/>
    <property type="molecule type" value="Genomic_DNA"/>
</dbReference>
<reference evidence="2" key="1">
    <citation type="submission" date="2017-04" db="EMBL/GenBank/DDBJ databases">
        <title>Function of individual gut microbiota members based on whole genome sequencing of pure cultures obtained from chicken caecum.</title>
        <authorList>
            <person name="Medvecky M."/>
            <person name="Cejkova D."/>
            <person name="Polansky O."/>
            <person name="Karasova D."/>
            <person name="Kubasova T."/>
            <person name="Cizek A."/>
            <person name="Rychlik I."/>
        </authorList>
    </citation>
    <scope>NUCLEOTIDE SEQUENCE [LARGE SCALE GENOMIC DNA]</scope>
    <source>
        <strain evidence="2">An70</strain>
    </source>
</reference>
<name>A0A1Y3U7C3_9ACTN</name>
<evidence type="ECO:0000313" key="2">
    <source>
        <dbReference type="Proteomes" id="UP000196560"/>
    </source>
</evidence>
<dbReference type="AlphaFoldDB" id="A0A1Y3U7C3"/>
<comment type="caution">
    <text evidence="1">The sequence shown here is derived from an EMBL/GenBank/DDBJ whole genome shotgun (WGS) entry which is preliminary data.</text>
</comment>
<evidence type="ECO:0000313" key="1">
    <source>
        <dbReference type="EMBL" id="OUN44633.1"/>
    </source>
</evidence>
<gene>
    <name evidence="1" type="ORF">B5G21_01495</name>
</gene>
<accession>A0A1Y3U7C3</accession>
<keyword evidence="2" id="KW-1185">Reference proteome</keyword>
<proteinExistence type="predicted"/>
<protein>
    <submittedName>
        <fullName evidence="1">Uncharacterized protein</fullName>
    </submittedName>
</protein>
<sequence>MKDAYVKEHIVEKYQQEYDEWESQRRAFEEGEAKQERLQNEAYEKVYTEKRDILVARLEGKMELLSGEIERILTESSIPLRKHISCKVRCSANAVLIDVQLPPVGLFPSEELVSLKNGATKTKPKTQKRMREEYACYMFSLVAYFAVKVFDVSPAIEQIAISAHAVRENKAGEEVDEYIYSGRFLRDSLCSAIVEGTDPEDLCLSVDNQCNMTKTKIFKAIQPIGVF</sequence>
<dbReference type="RefSeq" id="WP_087185728.1">
    <property type="nucleotide sequence ID" value="NZ_NFHO01000001.1"/>
</dbReference>
<dbReference type="Proteomes" id="UP000196560">
    <property type="component" value="Unassembled WGS sequence"/>
</dbReference>
<organism evidence="1 2">
    <name type="scientific">Enorma massiliensis</name>
    <dbReference type="NCBI Taxonomy" id="1472761"/>
    <lineage>
        <taxon>Bacteria</taxon>
        <taxon>Bacillati</taxon>
        <taxon>Actinomycetota</taxon>
        <taxon>Coriobacteriia</taxon>
        <taxon>Coriobacteriales</taxon>
        <taxon>Coriobacteriaceae</taxon>
        <taxon>Enorma</taxon>
    </lineage>
</organism>